<dbReference type="PROSITE" id="PS50111">
    <property type="entry name" value="CHEMOTAXIS_TRANSDUC_2"/>
    <property type="match status" value="1"/>
</dbReference>
<organism evidence="6 7">
    <name type="scientific">Ruminiclostridium sufflavum DSM 19573</name>
    <dbReference type="NCBI Taxonomy" id="1121337"/>
    <lineage>
        <taxon>Bacteria</taxon>
        <taxon>Bacillati</taxon>
        <taxon>Bacillota</taxon>
        <taxon>Clostridia</taxon>
        <taxon>Eubacteriales</taxon>
        <taxon>Oscillospiraceae</taxon>
        <taxon>Ruminiclostridium</taxon>
    </lineage>
</organism>
<feature type="transmembrane region" description="Helical" evidence="4">
    <location>
        <begin position="133"/>
        <end position="150"/>
    </location>
</feature>
<reference evidence="6 7" key="1">
    <citation type="submission" date="2018-06" db="EMBL/GenBank/DDBJ databases">
        <title>Genomic Encyclopedia of Type Strains, Phase I: the one thousand microbial genomes (KMG-I) project.</title>
        <authorList>
            <person name="Kyrpides N."/>
        </authorList>
    </citation>
    <scope>NUCLEOTIDE SEQUENCE [LARGE SCALE GENOMIC DNA]</scope>
    <source>
        <strain evidence="6 7">DSM 19573</strain>
    </source>
</reference>
<dbReference type="OrthoDB" id="2542987at2"/>
<dbReference type="GO" id="GO:0004888">
    <property type="term" value="F:transmembrane signaling receptor activity"/>
    <property type="evidence" value="ECO:0007669"/>
    <property type="project" value="InterPro"/>
</dbReference>
<evidence type="ECO:0000256" key="4">
    <source>
        <dbReference type="SAM" id="Phobius"/>
    </source>
</evidence>
<gene>
    <name evidence="6" type="ORF">LY28_03048</name>
</gene>
<feature type="transmembrane region" description="Helical" evidence="4">
    <location>
        <begin position="57"/>
        <end position="76"/>
    </location>
</feature>
<evidence type="ECO:0000256" key="1">
    <source>
        <dbReference type="ARBA" id="ARBA00023224"/>
    </source>
</evidence>
<keyword evidence="4" id="KW-0472">Membrane</keyword>
<evidence type="ECO:0000259" key="5">
    <source>
        <dbReference type="PROSITE" id="PS50111"/>
    </source>
</evidence>
<dbReference type="AlphaFoldDB" id="A0A318XLC2"/>
<dbReference type="Gene3D" id="1.10.287.950">
    <property type="entry name" value="Methyl-accepting chemotaxis protein"/>
    <property type="match status" value="1"/>
</dbReference>
<comment type="similarity">
    <text evidence="2">Belongs to the methyl-accepting chemotaxis (MCP) protein family.</text>
</comment>
<accession>A0A318XLC2</accession>
<dbReference type="RefSeq" id="WP_110463019.1">
    <property type="nucleotide sequence ID" value="NZ_QKMR01000021.1"/>
</dbReference>
<dbReference type="GO" id="GO:0016020">
    <property type="term" value="C:membrane"/>
    <property type="evidence" value="ECO:0007669"/>
    <property type="project" value="InterPro"/>
</dbReference>
<keyword evidence="4" id="KW-1133">Transmembrane helix</keyword>
<protein>
    <submittedName>
        <fullName evidence="6">Methyl-accepting chemotaxis protein</fullName>
    </submittedName>
</protein>
<evidence type="ECO:0000313" key="7">
    <source>
        <dbReference type="Proteomes" id="UP000248132"/>
    </source>
</evidence>
<dbReference type="GO" id="GO:0006935">
    <property type="term" value="P:chemotaxis"/>
    <property type="evidence" value="ECO:0007669"/>
    <property type="project" value="InterPro"/>
</dbReference>
<dbReference type="PANTHER" id="PTHR32089">
    <property type="entry name" value="METHYL-ACCEPTING CHEMOTAXIS PROTEIN MCPB"/>
    <property type="match status" value="1"/>
</dbReference>
<feature type="transmembrane region" description="Helical" evidence="4">
    <location>
        <begin position="113"/>
        <end position="128"/>
    </location>
</feature>
<evidence type="ECO:0000256" key="2">
    <source>
        <dbReference type="ARBA" id="ARBA00029447"/>
    </source>
</evidence>
<keyword evidence="4" id="KW-0812">Transmembrane</keyword>
<dbReference type="EMBL" id="QKMR01000021">
    <property type="protein sequence ID" value="PYG85894.1"/>
    <property type="molecule type" value="Genomic_DNA"/>
</dbReference>
<dbReference type="Proteomes" id="UP000248132">
    <property type="component" value="Unassembled WGS sequence"/>
</dbReference>
<sequence length="510" mass="56298">MPEDLNSLFTKNLLHYQKELSDSISFYCTLGGFAGVAFYAVMKLVGIMPIFEWMNLLYFSLPIIFNVTLMFISNQILKRRDIATYVNIYKYIIVTVACINDIAISIFIPYRDAWGVIILIFFVAAFYLDKKVVLYGIAFSSAISIVTFYINTCPEELSLSIGDLTTRIQMVGFGGVAAFISACMGKKLLYRSCQNEFNVSKSLNDLQTVVAKVKEVSNTLSDSSGLITQLASQQQEAAEITAVNTSDILTGAVNTSESVKEATELISQLVQGTKHMKEDTISVINNSEELKNVAGKGRNSIDDAVEKIMKIKESATATYASAKELDIKAQKIDKIVACIQGISKQTNLLSLNATIEAARAGEYGKGFAVVAGEIGKLADQSQRSLDDITKNLRDIFQHENKVDDLVSNVEEGVEIINMSREYYQNIIDALSTTIHSLLNIKDVSEQQLLHTEMVNSFIVEVENATVMTTQNIEATTASTEEAFASSEELFTSARALNDIAKEINEMILKI</sequence>
<proteinExistence type="inferred from homology"/>
<dbReference type="InterPro" id="IPR004090">
    <property type="entry name" value="Chemotax_Me-accpt_rcpt"/>
</dbReference>
<feature type="domain" description="Methyl-accepting transducer" evidence="5">
    <location>
        <begin position="230"/>
        <end position="483"/>
    </location>
</feature>
<dbReference type="Pfam" id="PF00015">
    <property type="entry name" value="MCPsignal"/>
    <property type="match status" value="1"/>
</dbReference>
<dbReference type="SUPFAM" id="SSF58104">
    <property type="entry name" value="Methyl-accepting chemotaxis protein (MCP) signaling domain"/>
    <property type="match status" value="1"/>
</dbReference>
<dbReference type="GO" id="GO:0007165">
    <property type="term" value="P:signal transduction"/>
    <property type="evidence" value="ECO:0007669"/>
    <property type="project" value="UniProtKB-KW"/>
</dbReference>
<evidence type="ECO:0000313" key="6">
    <source>
        <dbReference type="EMBL" id="PYG85894.1"/>
    </source>
</evidence>
<name>A0A318XLC2_9FIRM</name>
<comment type="caution">
    <text evidence="6">The sequence shown here is derived from an EMBL/GenBank/DDBJ whole genome shotgun (WGS) entry which is preliminary data.</text>
</comment>
<feature type="transmembrane region" description="Helical" evidence="4">
    <location>
        <begin position="88"/>
        <end position="107"/>
    </location>
</feature>
<dbReference type="SMART" id="SM00283">
    <property type="entry name" value="MA"/>
    <property type="match status" value="1"/>
</dbReference>
<feature type="transmembrane region" description="Helical" evidence="4">
    <location>
        <begin position="24"/>
        <end position="51"/>
    </location>
</feature>
<keyword evidence="1 3" id="KW-0807">Transducer</keyword>
<evidence type="ECO:0000256" key="3">
    <source>
        <dbReference type="PROSITE-ProRule" id="PRU00284"/>
    </source>
</evidence>
<dbReference type="PANTHER" id="PTHR32089:SF112">
    <property type="entry name" value="LYSOZYME-LIKE PROTEIN-RELATED"/>
    <property type="match status" value="1"/>
</dbReference>
<keyword evidence="7" id="KW-1185">Reference proteome</keyword>
<dbReference type="PRINTS" id="PR00260">
    <property type="entry name" value="CHEMTRNSDUCR"/>
</dbReference>
<dbReference type="InterPro" id="IPR004089">
    <property type="entry name" value="MCPsignal_dom"/>
</dbReference>